<organism evidence="1 2">
    <name type="scientific">Microseira wollei NIES-4236</name>
    <dbReference type="NCBI Taxonomy" id="2530354"/>
    <lineage>
        <taxon>Bacteria</taxon>
        <taxon>Bacillati</taxon>
        <taxon>Cyanobacteriota</taxon>
        <taxon>Cyanophyceae</taxon>
        <taxon>Oscillatoriophycideae</taxon>
        <taxon>Aerosakkonematales</taxon>
        <taxon>Aerosakkonemataceae</taxon>
        <taxon>Microseira</taxon>
    </lineage>
</organism>
<dbReference type="EMBL" id="BLAY01000042">
    <property type="protein sequence ID" value="GET38302.1"/>
    <property type="molecule type" value="Genomic_DNA"/>
</dbReference>
<comment type="caution">
    <text evidence="1">The sequence shown here is derived from an EMBL/GenBank/DDBJ whole genome shotgun (WGS) entry which is preliminary data.</text>
</comment>
<reference evidence="1" key="1">
    <citation type="submission" date="2019-10" db="EMBL/GenBank/DDBJ databases">
        <title>Draft genome sequece of Microseira wollei NIES-4236.</title>
        <authorList>
            <person name="Yamaguchi H."/>
            <person name="Suzuki S."/>
            <person name="Kawachi M."/>
        </authorList>
    </citation>
    <scope>NUCLEOTIDE SEQUENCE</scope>
    <source>
        <strain evidence="1">NIES-4236</strain>
    </source>
</reference>
<dbReference type="AlphaFoldDB" id="A0AAV3XD81"/>
<accession>A0AAV3XD81</accession>
<gene>
    <name evidence="1" type="ORF">MiSe_30580</name>
</gene>
<protein>
    <submittedName>
        <fullName evidence="1">Uncharacterized protein</fullName>
    </submittedName>
</protein>
<evidence type="ECO:0000313" key="2">
    <source>
        <dbReference type="Proteomes" id="UP001050975"/>
    </source>
</evidence>
<name>A0AAV3XD81_9CYAN</name>
<sequence>MQRIITIINLDKIKLLETGFLPRSPILPRNPVSLRETEFLPSSGIWRRNPVSLRNSSKKKRVGHKPGSVLFGCGAAKKGGYLSGTPVTRRLLRFLGASPYNGTGKRPTIVPPTLLPTGVYRASASRRCWCALTAPLHPYREWVIDNW</sequence>
<keyword evidence="2" id="KW-1185">Reference proteome</keyword>
<dbReference type="Proteomes" id="UP001050975">
    <property type="component" value="Unassembled WGS sequence"/>
</dbReference>
<evidence type="ECO:0000313" key="1">
    <source>
        <dbReference type="EMBL" id="GET38302.1"/>
    </source>
</evidence>
<proteinExistence type="predicted"/>